<evidence type="ECO:0000256" key="1">
    <source>
        <dbReference type="ARBA" id="ARBA00004442"/>
    </source>
</evidence>
<organism evidence="8 9">
    <name type="scientific">Rhodohalobacter sulfatireducens</name>
    <dbReference type="NCBI Taxonomy" id="2911366"/>
    <lineage>
        <taxon>Bacteria</taxon>
        <taxon>Pseudomonadati</taxon>
        <taxon>Balneolota</taxon>
        <taxon>Balneolia</taxon>
        <taxon>Balneolales</taxon>
        <taxon>Balneolaceae</taxon>
        <taxon>Rhodohalobacter</taxon>
    </lineage>
</organism>
<name>A0ABS9KHW8_9BACT</name>
<evidence type="ECO:0000256" key="2">
    <source>
        <dbReference type="ARBA" id="ARBA00006275"/>
    </source>
</evidence>
<dbReference type="InterPro" id="IPR033985">
    <property type="entry name" value="SusD-like_N"/>
</dbReference>
<keyword evidence="9" id="KW-1185">Reference proteome</keyword>
<evidence type="ECO:0000256" key="4">
    <source>
        <dbReference type="ARBA" id="ARBA00023136"/>
    </source>
</evidence>
<protein>
    <submittedName>
        <fullName evidence="8">RagB/SusD family nutrient uptake outer membrane protein</fullName>
    </submittedName>
</protein>
<comment type="similarity">
    <text evidence="2">Belongs to the SusD family.</text>
</comment>
<comment type="caution">
    <text evidence="8">The sequence shown here is derived from an EMBL/GenBank/DDBJ whole genome shotgun (WGS) entry which is preliminary data.</text>
</comment>
<evidence type="ECO:0000259" key="7">
    <source>
        <dbReference type="Pfam" id="PF14322"/>
    </source>
</evidence>
<keyword evidence="5" id="KW-0998">Cell outer membrane</keyword>
<dbReference type="Gene3D" id="1.25.40.390">
    <property type="match status" value="1"/>
</dbReference>
<sequence length="594" mass="67947">MVKRKLVIYSLVIFLVGIACQDSVLNNKPLDKISESDVFTSAPLSDAALTKLYDDTRFKYFGGTWAYEYIKEMLLGGELRDRGNWYGEANWVDHQLMDDTREGIVGMWQYNHIRNLNEFIEKLSNANNVQGMDEDVKNHRLAEARFLRAFTYFEMVKRYGGVPLITETQRIPADGDYSDLMVERNSEKEVYDFVYDELVDIAGVLGGNGEVEVGRANKYVAWALASKAMLYAGSIAKYGEEQLNGLLGFPASEANDYYQKAYDAAKKVQEGGYALYNAESDKATNYQMLFLDEDNEEIIFSVKYNGLGNKGHGFSALFWPGGDSRVTWGAEGMVFLDVALMYDYTDGRKGTEDRAVLESNQLVDFNELWADKDPRFHASVLYPGAKFAGYPTYAHDGTYVNGELVTEQQVVGEYDGFDWLGISPWTRFHNRTGFTIKKFLNEPRGTQVTFGESEVDWIIFRYGEVLLNLAEAAYELGNTGEALDAINQVRSRAGMPNLNSLTLDDIIHERDVELMFEGHKYWDYRRWRIAEERLSESRSGVKVLFDWETKKYEVNVLDSQDRRERYFGPEHYYMPITVDRLSNNPNLAPENPGY</sequence>
<evidence type="ECO:0000313" key="8">
    <source>
        <dbReference type="EMBL" id="MCG2590448.1"/>
    </source>
</evidence>
<evidence type="ECO:0000313" key="9">
    <source>
        <dbReference type="Proteomes" id="UP001165366"/>
    </source>
</evidence>
<dbReference type="Pfam" id="PF14322">
    <property type="entry name" value="SusD-like_3"/>
    <property type="match status" value="1"/>
</dbReference>
<dbReference type="CDD" id="cd08977">
    <property type="entry name" value="SusD"/>
    <property type="match status" value="1"/>
</dbReference>
<dbReference type="InterPro" id="IPR012944">
    <property type="entry name" value="SusD_RagB_dom"/>
</dbReference>
<accession>A0ABS9KHW8</accession>
<keyword evidence="3" id="KW-0732">Signal</keyword>
<dbReference type="InterPro" id="IPR011990">
    <property type="entry name" value="TPR-like_helical_dom_sf"/>
</dbReference>
<comment type="subcellular location">
    <subcellularLocation>
        <location evidence="1">Cell outer membrane</location>
    </subcellularLocation>
</comment>
<evidence type="ECO:0000256" key="5">
    <source>
        <dbReference type="ARBA" id="ARBA00023237"/>
    </source>
</evidence>
<reference evidence="8" key="2">
    <citation type="submission" date="2024-05" db="EMBL/GenBank/DDBJ databases">
        <title>Rhodohalobacter halophilus gen. nov., sp. nov., a moderately halophilic member of the family Balneolaceae.</title>
        <authorList>
            <person name="Xia J."/>
        </authorList>
    </citation>
    <scope>NUCLEOTIDE SEQUENCE</scope>
    <source>
        <strain evidence="8">WB101</strain>
    </source>
</reference>
<dbReference type="EMBL" id="JAKLWS010000033">
    <property type="protein sequence ID" value="MCG2590448.1"/>
    <property type="molecule type" value="Genomic_DNA"/>
</dbReference>
<dbReference type="RefSeq" id="WP_237855854.1">
    <property type="nucleotide sequence ID" value="NZ_JAKLWS010000033.1"/>
</dbReference>
<dbReference type="Pfam" id="PF07980">
    <property type="entry name" value="SusD_RagB"/>
    <property type="match status" value="1"/>
</dbReference>
<gene>
    <name evidence="8" type="ORF">L6773_17865</name>
</gene>
<dbReference type="Proteomes" id="UP001165366">
    <property type="component" value="Unassembled WGS sequence"/>
</dbReference>
<reference evidence="8" key="1">
    <citation type="submission" date="2022-01" db="EMBL/GenBank/DDBJ databases">
        <authorList>
            <person name="Wang Y."/>
        </authorList>
    </citation>
    <scope>NUCLEOTIDE SEQUENCE</scope>
    <source>
        <strain evidence="8">WB101</strain>
    </source>
</reference>
<dbReference type="SUPFAM" id="SSF48452">
    <property type="entry name" value="TPR-like"/>
    <property type="match status" value="1"/>
</dbReference>
<dbReference type="PROSITE" id="PS51257">
    <property type="entry name" value="PROKAR_LIPOPROTEIN"/>
    <property type="match status" value="1"/>
</dbReference>
<proteinExistence type="inferred from homology"/>
<feature type="domain" description="RagB/SusD" evidence="6">
    <location>
        <begin position="297"/>
        <end position="594"/>
    </location>
</feature>
<feature type="domain" description="SusD-like N-terminal" evidence="7">
    <location>
        <begin position="102"/>
        <end position="230"/>
    </location>
</feature>
<evidence type="ECO:0000256" key="3">
    <source>
        <dbReference type="ARBA" id="ARBA00022729"/>
    </source>
</evidence>
<evidence type="ECO:0000259" key="6">
    <source>
        <dbReference type="Pfam" id="PF07980"/>
    </source>
</evidence>
<keyword evidence="4" id="KW-0472">Membrane</keyword>